<evidence type="ECO:0000313" key="1">
    <source>
        <dbReference type="EMBL" id="BAC18919.1"/>
    </source>
</evidence>
<reference evidence="1 2" key="1">
    <citation type="journal article" date="2003" name="Genome Res.">
        <title>Comparative complete genome sequence analysis of the amino acid replacements responsible for the thermostability of Corynebacterium efficiens.</title>
        <authorList>
            <person name="Nishio Y."/>
            <person name="Nakamura Y."/>
            <person name="Kawarabayasi Y."/>
            <person name="Usuda Y."/>
            <person name="Kimura E."/>
            <person name="Sugimoto S."/>
            <person name="Matsui K."/>
            <person name="Yamagishi A."/>
            <person name="Kikuchi H."/>
            <person name="Ikeo K."/>
            <person name="Gojobori T."/>
        </authorList>
    </citation>
    <scope>NUCLEOTIDE SEQUENCE [LARGE SCALE GENOMIC DNA]</scope>
    <source>
        <strain evidence="2">DSM 44549 / YS-314 / AJ 12310 / JCM 11189 / NBRC 100395</strain>
    </source>
</reference>
<accession>Q8FNN5</accession>
<evidence type="ECO:0000313" key="2">
    <source>
        <dbReference type="Proteomes" id="UP000001409"/>
    </source>
</evidence>
<dbReference type="EMBL" id="BA000035">
    <property type="protein sequence ID" value="BAC18919.1"/>
    <property type="molecule type" value="Genomic_DNA"/>
</dbReference>
<sequence length="67" mass="7041">MAVASKSARISLLFGVASVMFFLPHGDGGVGTTVENSGVLWGCYRLVLGGSRQVGYSRGTFVSNSRE</sequence>
<organism evidence="1 2">
    <name type="scientific">Corynebacterium efficiens (strain DSM 44549 / YS-314 / AJ 12310 / JCM 11189 / NBRC 100395)</name>
    <dbReference type="NCBI Taxonomy" id="196164"/>
    <lineage>
        <taxon>Bacteria</taxon>
        <taxon>Bacillati</taxon>
        <taxon>Actinomycetota</taxon>
        <taxon>Actinomycetes</taxon>
        <taxon>Mycobacteriales</taxon>
        <taxon>Corynebacteriaceae</taxon>
        <taxon>Corynebacterium</taxon>
    </lineage>
</organism>
<dbReference type="Proteomes" id="UP000001409">
    <property type="component" value="Chromosome"/>
</dbReference>
<dbReference type="AlphaFoldDB" id="Q8FNN5"/>
<protein>
    <submittedName>
        <fullName evidence="1">Uncharacterized protein</fullName>
    </submittedName>
</protein>
<keyword evidence="2" id="KW-1185">Reference proteome</keyword>
<dbReference type="HOGENOM" id="CLU_2805147_0_0_11"/>
<proteinExistence type="predicted"/>
<name>Q8FNN5_COREF</name>
<dbReference type="KEGG" id="cef:CE2109"/>